<reference evidence="1 2" key="1">
    <citation type="submission" date="2012-05" db="EMBL/GenBank/DDBJ databases">
        <title>Recombination and specialization in a pathogen metapopulation.</title>
        <authorList>
            <person name="Gardiner A."/>
            <person name="Kemen E."/>
            <person name="Schultz-Larsen T."/>
            <person name="MacLean D."/>
            <person name="Van Oosterhout C."/>
            <person name="Jones J.D.G."/>
        </authorList>
    </citation>
    <scope>NUCLEOTIDE SEQUENCE [LARGE SCALE GENOMIC DNA]</scope>
    <source>
        <strain evidence="1 2">Ac Nc2</strain>
    </source>
</reference>
<gene>
    <name evidence="1" type="ORF">BN9_123370</name>
</gene>
<dbReference type="AlphaFoldDB" id="A0A024GVS3"/>
<sequence length="288" mass="32441">MRAPLLIGVSNCSHAFEQSQSKETSLKKLRKIYEKEHGAEDIQVDNPCYLKVSVRSWNLYTALRDYLALMTTKTKVMESPSDCLSHLLSVIASAAGIPRSERVEQVLTLCTDTLTLYKVQLHASAPCAIVALVTYAPSQYFPFCWSSSRRAVRFVHGVAALVTLNAYVSTLGGGHFLCKHINQARLMARLQIAISVGLQDPILRSKCRIHLAYNAIQIGQFRRAFKIIRREARVAEELESEELQKVCHAAKTYGRKVYRLLHGEHNVVDTKSSIQSDSFYRQRIVAET</sequence>
<dbReference type="Pfam" id="PF16065">
    <property type="entry name" value="DUF4807"/>
    <property type="match status" value="1"/>
</dbReference>
<accession>A0A024GVS3</accession>
<dbReference type="PANTHER" id="PTHR36693">
    <property type="entry name" value="GH02722P"/>
    <property type="match status" value="1"/>
</dbReference>
<evidence type="ECO:0000313" key="2">
    <source>
        <dbReference type="Proteomes" id="UP000053237"/>
    </source>
</evidence>
<name>A0A024GVS3_9STRA</name>
<keyword evidence="2" id="KW-1185">Reference proteome</keyword>
<dbReference type="InParanoid" id="A0A024GVS3"/>
<comment type="caution">
    <text evidence="1">The sequence shown here is derived from an EMBL/GenBank/DDBJ whole genome shotgun (WGS) entry which is preliminary data.</text>
</comment>
<dbReference type="STRING" id="65357.A0A024GVS3"/>
<dbReference type="InterPro" id="IPR032072">
    <property type="entry name" value="DUF4807"/>
</dbReference>
<organism evidence="1 2">
    <name type="scientific">Albugo candida</name>
    <dbReference type="NCBI Taxonomy" id="65357"/>
    <lineage>
        <taxon>Eukaryota</taxon>
        <taxon>Sar</taxon>
        <taxon>Stramenopiles</taxon>
        <taxon>Oomycota</taxon>
        <taxon>Peronosporomycetes</taxon>
        <taxon>Albuginales</taxon>
        <taxon>Albuginaceae</taxon>
        <taxon>Albugo</taxon>
    </lineage>
</organism>
<dbReference type="Proteomes" id="UP000053237">
    <property type="component" value="Unassembled WGS sequence"/>
</dbReference>
<dbReference type="OrthoDB" id="121932at2759"/>
<dbReference type="PANTHER" id="PTHR36693:SF1">
    <property type="entry name" value="GH02722P"/>
    <property type="match status" value="1"/>
</dbReference>
<evidence type="ECO:0000313" key="1">
    <source>
        <dbReference type="EMBL" id="CCI50501.1"/>
    </source>
</evidence>
<protein>
    <submittedName>
        <fullName evidence="1">Uncharacterized protein</fullName>
    </submittedName>
</protein>
<proteinExistence type="predicted"/>
<dbReference type="EMBL" id="CAIX01000539">
    <property type="protein sequence ID" value="CCI50501.1"/>
    <property type="molecule type" value="Genomic_DNA"/>
</dbReference>